<feature type="domain" description="Gfo/Idh/MocA-like oxidoreductase N-terminal" evidence="2">
    <location>
        <begin position="43"/>
        <end position="104"/>
    </location>
</feature>
<sequence length="133" mass="14370">MPNISTCRISRPCRNANWWHWPSYGRGSVGLSPIITASRRSLGSHQELCNDPDIEAVAVSADYVVQGNIAADLLRAGKHVFMEKPMAVSIQQAESILAAAEAGGAPAHGRLHEKIRPCQSTDARHSAGMEGIW</sequence>
<evidence type="ECO:0000259" key="2">
    <source>
        <dbReference type="Pfam" id="PF01408"/>
    </source>
</evidence>
<dbReference type="InterPro" id="IPR000683">
    <property type="entry name" value="Gfo/Idh/MocA-like_OxRdtase_N"/>
</dbReference>
<evidence type="ECO:0000313" key="3">
    <source>
        <dbReference type="EMBL" id="WDR03512.1"/>
    </source>
</evidence>
<dbReference type="PANTHER" id="PTHR43818:SF11">
    <property type="entry name" value="BCDNA.GH03377"/>
    <property type="match status" value="1"/>
</dbReference>
<evidence type="ECO:0000256" key="1">
    <source>
        <dbReference type="ARBA" id="ARBA00023002"/>
    </source>
</evidence>
<dbReference type="RefSeq" id="WP_282219906.1">
    <property type="nucleotide sequence ID" value="NZ_CP118246.1"/>
</dbReference>
<dbReference type="Gene3D" id="3.40.50.720">
    <property type="entry name" value="NAD(P)-binding Rossmann-like Domain"/>
    <property type="match status" value="1"/>
</dbReference>
<keyword evidence="4" id="KW-1185">Reference proteome</keyword>
<dbReference type="Pfam" id="PF01408">
    <property type="entry name" value="GFO_IDH_MocA"/>
    <property type="match status" value="1"/>
</dbReference>
<keyword evidence="1" id="KW-0560">Oxidoreductase</keyword>
<protein>
    <submittedName>
        <fullName evidence="3">Gfo/Idh/MocA family oxidoreductase</fullName>
    </submittedName>
</protein>
<accession>A0ABY7YQQ2</accession>
<proteinExistence type="predicted"/>
<dbReference type="SUPFAM" id="SSF51735">
    <property type="entry name" value="NAD(P)-binding Rossmann-fold domains"/>
    <property type="match status" value="1"/>
</dbReference>
<evidence type="ECO:0000313" key="4">
    <source>
        <dbReference type="Proteomes" id="UP001220530"/>
    </source>
</evidence>
<name>A0ABY7YQQ2_9HYPH</name>
<dbReference type="Proteomes" id="UP001220530">
    <property type="component" value="Chromosome"/>
</dbReference>
<dbReference type="EMBL" id="CP118246">
    <property type="protein sequence ID" value="WDR03512.1"/>
    <property type="molecule type" value="Genomic_DNA"/>
</dbReference>
<organism evidence="3 4">
    <name type="scientific">Devosia algicola</name>
    <dbReference type="NCBI Taxonomy" id="3026418"/>
    <lineage>
        <taxon>Bacteria</taxon>
        <taxon>Pseudomonadati</taxon>
        <taxon>Pseudomonadota</taxon>
        <taxon>Alphaproteobacteria</taxon>
        <taxon>Hyphomicrobiales</taxon>
        <taxon>Devosiaceae</taxon>
        <taxon>Devosia</taxon>
    </lineage>
</organism>
<dbReference type="PANTHER" id="PTHR43818">
    <property type="entry name" value="BCDNA.GH03377"/>
    <property type="match status" value="1"/>
</dbReference>
<dbReference type="InterPro" id="IPR036291">
    <property type="entry name" value="NAD(P)-bd_dom_sf"/>
</dbReference>
<gene>
    <name evidence="3" type="ORF">PSQ19_05305</name>
</gene>
<dbReference type="InterPro" id="IPR050463">
    <property type="entry name" value="Gfo/Idh/MocA_oxidrdct_glycsds"/>
</dbReference>
<reference evidence="3 4" key="1">
    <citation type="submission" date="2023-02" db="EMBL/GenBank/DDBJ databases">
        <title>Devosia algicola sp. nov., isolated from the phycosphere of marine algae.</title>
        <authorList>
            <person name="Kim J.M."/>
            <person name="Lee J.K."/>
            <person name="Choi B.J."/>
            <person name="Bayburt H."/>
            <person name="Jeon C.O."/>
        </authorList>
    </citation>
    <scope>NUCLEOTIDE SEQUENCE [LARGE SCALE GENOMIC DNA]</scope>
    <source>
        <strain evidence="3 4">G20-9</strain>
    </source>
</reference>